<dbReference type="AlphaFoldDB" id="A0A1V3NSC6"/>
<evidence type="ECO:0000256" key="2">
    <source>
        <dbReference type="ARBA" id="ARBA00022485"/>
    </source>
</evidence>
<protein>
    <submittedName>
        <fullName evidence="9">AmmeMemoRadiSam system radical SAM enzyme</fullName>
    </submittedName>
</protein>
<proteinExistence type="predicted"/>
<keyword evidence="4" id="KW-0949">S-adenosyl-L-methionine</keyword>
<dbReference type="GO" id="GO:0003824">
    <property type="term" value="F:catalytic activity"/>
    <property type="evidence" value="ECO:0007669"/>
    <property type="project" value="InterPro"/>
</dbReference>
<evidence type="ECO:0000256" key="7">
    <source>
        <dbReference type="ARBA" id="ARBA00023014"/>
    </source>
</evidence>
<evidence type="ECO:0000256" key="1">
    <source>
        <dbReference type="ARBA" id="ARBA00001966"/>
    </source>
</evidence>
<sequence>MQQEKPVLGHVDPESIVDTRYWHVLEDGRVQCDLCPRYCKMREGQRGLCFVRANMGGRVVLTTYGRSSGYCVDPIEKKPLNHFLPGTPVLSFGTAGCNLACKFCQNWDISKSREMDTLMDRADPQTIARAAEQLGCASVAYTYNDPIIFHEYAIDVAKACRERGIKSVAVTSGYVCEAPRNEFYEYMDAANVDLKAFTEDFYHKVTGGHLQPVLDTLKYLKHETGVWLETTTLLIPGLNDSDQELDQMTRWVVSELGPDVPMHFTAFHPDWKMLDRPSTPRATLTRAREIALANGVRYAYTGNVHDPAGQSTYCHQCGERLIERDGYELGEWNLTADGHCRFCNTPCAGVFQAEPGHWGSRRMPVRLRDLAAAERSQGI</sequence>
<dbReference type="CDD" id="cd01335">
    <property type="entry name" value="Radical_SAM"/>
    <property type="match status" value="1"/>
</dbReference>
<dbReference type="STRING" id="108003.B1C78_03005"/>
<feature type="domain" description="Radical SAM core" evidence="8">
    <location>
        <begin position="82"/>
        <end position="297"/>
    </location>
</feature>
<gene>
    <name evidence="9" type="ORF">B1C78_03005</name>
</gene>
<evidence type="ECO:0000313" key="10">
    <source>
        <dbReference type="Proteomes" id="UP000189462"/>
    </source>
</evidence>
<name>A0A1V3NSC6_9GAMM</name>
<evidence type="ECO:0000256" key="4">
    <source>
        <dbReference type="ARBA" id="ARBA00022691"/>
    </source>
</evidence>
<dbReference type="PROSITE" id="PS51918">
    <property type="entry name" value="RADICAL_SAM"/>
    <property type="match status" value="1"/>
</dbReference>
<dbReference type="GO" id="GO:0006006">
    <property type="term" value="P:glucose metabolic process"/>
    <property type="evidence" value="ECO:0007669"/>
    <property type="project" value="UniProtKB-KW"/>
</dbReference>
<dbReference type="InterPro" id="IPR034457">
    <property type="entry name" value="Organic_radical-activating"/>
</dbReference>
<comment type="cofactor">
    <cofactor evidence="1">
        <name>[4Fe-4S] cluster</name>
        <dbReference type="ChEBI" id="CHEBI:49883"/>
    </cofactor>
</comment>
<dbReference type="OrthoDB" id="9778883at2"/>
<dbReference type="GO" id="GO:0051539">
    <property type="term" value="F:4 iron, 4 sulfur cluster binding"/>
    <property type="evidence" value="ECO:0007669"/>
    <property type="project" value="UniProtKB-KW"/>
</dbReference>
<dbReference type="SFLD" id="SFLDG01101">
    <property type="entry name" value="Uncharacterised_Radical_SAM_Su"/>
    <property type="match status" value="1"/>
</dbReference>
<keyword evidence="7" id="KW-0411">Iron-sulfur</keyword>
<dbReference type="EMBL" id="MVBK01000018">
    <property type="protein sequence ID" value="OOG27636.1"/>
    <property type="molecule type" value="Genomic_DNA"/>
</dbReference>
<keyword evidence="3" id="KW-0313">Glucose metabolism</keyword>
<evidence type="ECO:0000256" key="6">
    <source>
        <dbReference type="ARBA" id="ARBA00023004"/>
    </source>
</evidence>
<accession>A0A1V3NSC6</accession>
<dbReference type="InterPro" id="IPR058240">
    <property type="entry name" value="rSAM_sf"/>
</dbReference>
<dbReference type="RefSeq" id="WP_077277654.1">
    <property type="nucleotide sequence ID" value="NZ_MVBK01000018.1"/>
</dbReference>
<keyword evidence="2" id="KW-0004">4Fe-4S</keyword>
<keyword evidence="5" id="KW-0479">Metal-binding</keyword>
<dbReference type="NCBIfam" id="TIGR04337">
    <property type="entry name" value="AmmeMemoSam_rS"/>
    <property type="match status" value="1"/>
</dbReference>
<evidence type="ECO:0000313" key="9">
    <source>
        <dbReference type="EMBL" id="OOG27636.1"/>
    </source>
</evidence>
<dbReference type="Proteomes" id="UP000189462">
    <property type="component" value="Unassembled WGS sequence"/>
</dbReference>
<dbReference type="InterPro" id="IPR013785">
    <property type="entry name" value="Aldolase_TIM"/>
</dbReference>
<dbReference type="SUPFAM" id="SSF102114">
    <property type="entry name" value="Radical SAM enzymes"/>
    <property type="match status" value="1"/>
</dbReference>
<reference evidence="9 10" key="1">
    <citation type="submission" date="2017-02" db="EMBL/GenBank/DDBJ databases">
        <title>Genomic diversity within the haloalkaliphilic genus Thioalkalivibrio.</title>
        <authorList>
            <person name="Ahn A.-C."/>
            <person name="Meier-Kolthoff J."/>
            <person name="Overmars L."/>
            <person name="Richter M."/>
            <person name="Woyke T."/>
            <person name="Sorokin D.Y."/>
            <person name="Muyzer G."/>
        </authorList>
    </citation>
    <scope>NUCLEOTIDE SEQUENCE [LARGE SCALE GENOMIC DNA]</scope>
    <source>
        <strain evidence="9 10">ALJD</strain>
    </source>
</reference>
<keyword evidence="10" id="KW-1185">Reference proteome</keyword>
<dbReference type="PANTHER" id="PTHR30352:SF5">
    <property type="entry name" value="PYRUVATE FORMATE-LYASE 1-ACTIVATING ENZYME"/>
    <property type="match status" value="1"/>
</dbReference>
<evidence type="ECO:0000256" key="3">
    <source>
        <dbReference type="ARBA" id="ARBA00022526"/>
    </source>
</evidence>
<dbReference type="InterPro" id="IPR027596">
    <property type="entry name" value="AmmeMemoSam_rS"/>
</dbReference>
<dbReference type="PANTHER" id="PTHR30352">
    <property type="entry name" value="PYRUVATE FORMATE-LYASE-ACTIVATING ENZYME"/>
    <property type="match status" value="1"/>
</dbReference>
<dbReference type="Pfam" id="PF04055">
    <property type="entry name" value="Radical_SAM"/>
    <property type="match status" value="1"/>
</dbReference>
<dbReference type="Gene3D" id="3.20.20.70">
    <property type="entry name" value="Aldolase class I"/>
    <property type="match status" value="1"/>
</dbReference>
<keyword evidence="3" id="KW-0119">Carbohydrate metabolism</keyword>
<evidence type="ECO:0000256" key="5">
    <source>
        <dbReference type="ARBA" id="ARBA00022723"/>
    </source>
</evidence>
<dbReference type="GO" id="GO:0046872">
    <property type="term" value="F:metal ion binding"/>
    <property type="evidence" value="ECO:0007669"/>
    <property type="project" value="UniProtKB-KW"/>
</dbReference>
<evidence type="ECO:0000259" key="8">
    <source>
        <dbReference type="PROSITE" id="PS51918"/>
    </source>
</evidence>
<comment type="caution">
    <text evidence="9">The sequence shown here is derived from an EMBL/GenBank/DDBJ whole genome shotgun (WGS) entry which is preliminary data.</text>
</comment>
<organism evidence="9 10">
    <name type="scientific">Thioalkalivibrio denitrificans</name>
    <dbReference type="NCBI Taxonomy" id="108003"/>
    <lineage>
        <taxon>Bacteria</taxon>
        <taxon>Pseudomonadati</taxon>
        <taxon>Pseudomonadota</taxon>
        <taxon>Gammaproteobacteria</taxon>
        <taxon>Chromatiales</taxon>
        <taxon>Ectothiorhodospiraceae</taxon>
        <taxon>Thioalkalivibrio</taxon>
    </lineage>
</organism>
<dbReference type="InterPro" id="IPR007197">
    <property type="entry name" value="rSAM"/>
</dbReference>
<keyword evidence="6" id="KW-0408">Iron</keyword>
<dbReference type="SFLD" id="SFLDS00029">
    <property type="entry name" value="Radical_SAM"/>
    <property type="match status" value="1"/>
</dbReference>